<accession>A0A376CKR3</accession>
<dbReference type="RefSeq" id="WP_018580994.1">
    <property type="nucleotide sequence ID" value="NZ_LDYD01000005.1"/>
</dbReference>
<dbReference type="OrthoDB" id="4409518at2"/>
<feature type="transmembrane region" description="Helical" evidence="2">
    <location>
        <begin position="12"/>
        <end position="31"/>
    </location>
</feature>
<feature type="compositionally biased region" description="Acidic residues" evidence="1">
    <location>
        <begin position="165"/>
        <end position="177"/>
    </location>
</feature>
<evidence type="ECO:0000259" key="3">
    <source>
        <dbReference type="Pfam" id="PF20570"/>
    </source>
</evidence>
<keyword evidence="2" id="KW-1133">Transmembrane helix</keyword>
<keyword evidence="2" id="KW-0472">Membrane</keyword>
<dbReference type="InterPro" id="IPR046706">
    <property type="entry name" value="DUF6779"/>
</dbReference>
<keyword evidence="4" id="KW-0378">Hydrolase</keyword>
<dbReference type="Pfam" id="PF20570">
    <property type="entry name" value="DUF6779"/>
    <property type="match status" value="1"/>
</dbReference>
<protein>
    <submittedName>
        <fullName evidence="4">Zinc metalloprotease</fullName>
    </submittedName>
</protein>
<dbReference type="Proteomes" id="UP000254467">
    <property type="component" value="Unassembled WGS sequence"/>
</dbReference>
<dbReference type="AlphaFoldDB" id="A0A376CKR3"/>
<gene>
    <name evidence="4" type="ORF">NCTC11862_00628</name>
</gene>
<keyword evidence="4" id="KW-0645">Protease</keyword>
<evidence type="ECO:0000256" key="2">
    <source>
        <dbReference type="SAM" id="Phobius"/>
    </source>
</evidence>
<dbReference type="GO" id="GO:0006508">
    <property type="term" value="P:proteolysis"/>
    <property type="evidence" value="ECO:0007669"/>
    <property type="project" value="UniProtKB-KW"/>
</dbReference>
<feature type="compositionally biased region" description="Basic and acidic residues" evidence="1">
    <location>
        <begin position="277"/>
        <end position="296"/>
    </location>
</feature>
<keyword evidence="5" id="KW-1185">Reference proteome</keyword>
<evidence type="ECO:0000256" key="1">
    <source>
        <dbReference type="SAM" id="MobiDB-lite"/>
    </source>
</evidence>
<feature type="compositionally biased region" description="Basic and acidic residues" evidence="1">
    <location>
        <begin position="178"/>
        <end position="188"/>
    </location>
</feature>
<feature type="domain" description="DUF6779" evidence="3">
    <location>
        <begin position="38"/>
        <end position="147"/>
    </location>
</feature>
<proteinExistence type="predicted"/>
<feature type="compositionally biased region" description="Low complexity" evidence="1">
    <location>
        <begin position="221"/>
        <end position="236"/>
    </location>
</feature>
<feature type="compositionally biased region" description="Basic and acidic residues" evidence="1">
    <location>
        <begin position="204"/>
        <end position="219"/>
    </location>
</feature>
<reference evidence="4 5" key="1">
    <citation type="submission" date="2018-06" db="EMBL/GenBank/DDBJ databases">
        <authorList>
            <consortium name="Pathogen Informatics"/>
            <person name="Doyle S."/>
        </authorList>
    </citation>
    <scope>NUCLEOTIDE SEQUENCE [LARGE SCALE GENOMIC DNA]</scope>
    <source>
        <strain evidence="4 5">NCTC11862</strain>
    </source>
</reference>
<keyword evidence="4" id="KW-0482">Metalloprotease</keyword>
<organism evidence="4 5">
    <name type="scientific">Corynebacterium pilosum</name>
    <dbReference type="NCBI Taxonomy" id="35756"/>
    <lineage>
        <taxon>Bacteria</taxon>
        <taxon>Bacillati</taxon>
        <taxon>Actinomycetota</taxon>
        <taxon>Actinomycetes</taxon>
        <taxon>Mycobacteriales</taxon>
        <taxon>Corynebacteriaceae</taxon>
        <taxon>Corynebacterium</taxon>
    </lineage>
</organism>
<sequence>MTEDNRSNDRGQLWLWGLVGLAILATIIMLLTDSNVGLKIALLAALWAAAIGAFMVSRSRQDKLAAERELELAQQAHAAELKAQEAELENSRTSLELARAQEGLPVVDTDVLQEIKDELAALRAQLEDLAGREWGYEPAALQAEARRVRELQAKTEAAEKKVLDDEAPVDSELIPEEESPKKDKKDFAPRPSTVDTTELGVVEDAPKKEEPEAPKEPAEPAKPAAAPTPRAPSPEAVAGRVGGYEQPTNRESNPLSQLISERREEAAEKSAPQSAPKHAEPAEDSRGRRRRDENKDGISVAELLARAKRAERE</sequence>
<feature type="region of interest" description="Disordered" evidence="1">
    <location>
        <begin position="158"/>
        <end position="313"/>
    </location>
</feature>
<name>A0A376CKR3_9CORY</name>
<feature type="transmembrane region" description="Helical" evidence="2">
    <location>
        <begin position="37"/>
        <end position="56"/>
    </location>
</feature>
<evidence type="ECO:0000313" key="4">
    <source>
        <dbReference type="EMBL" id="STC68852.1"/>
    </source>
</evidence>
<dbReference type="EMBL" id="UFXQ01000001">
    <property type="protein sequence ID" value="STC68852.1"/>
    <property type="molecule type" value="Genomic_DNA"/>
</dbReference>
<dbReference type="GO" id="GO:0008237">
    <property type="term" value="F:metallopeptidase activity"/>
    <property type="evidence" value="ECO:0007669"/>
    <property type="project" value="UniProtKB-KW"/>
</dbReference>
<keyword evidence="2" id="KW-0812">Transmembrane</keyword>
<dbReference type="STRING" id="35756.GCA_001044155_00963"/>
<evidence type="ECO:0000313" key="5">
    <source>
        <dbReference type="Proteomes" id="UP000254467"/>
    </source>
</evidence>
<feature type="compositionally biased region" description="Polar residues" evidence="1">
    <location>
        <begin position="246"/>
        <end position="259"/>
    </location>
</feature>